<feature type="region of interest" description="Disordered" evidence="1">
    <location>
        <begin position="34"/>
        <end position="74"/>
    </location>
</feature>
<feature type="compositionally biased region" description="Basic and acidic residues" evidence="1">
    <location>
        <begin position="60"/>
        <end position="69"/>
    </location>
</feature>
<protein>
    <submittedName>
        <fullName evidence="2">Uncharacterized protein</fullName>
    </submittedName>
</protein>
<comment type="caution">
    <text evidence="2">The sequence shown here is derived from an EMBL/GenBank/DDBJ whole genome shotgun (WGS) entry which is preliminary data.</text>
</comment>
<evidence type="ECO:0000256" key="1">
    <source>
        <dbReference type="SAM" id="MobiDB-lite"/>
    </source>
</evidence>
<dbReference type="AlphaFoldDB" id="A0A8S9MEW1"/>
<dbReference type="EMBL" id="QGKW02000007">
    <property type="protein sequence ID" value="KAF2618704.1"/>
    <property type="molecule type" value="Genomic_DNA"/>
</dbReference>
<accession>A0A8S9MEW1</accession>
<organism evidence="2 3">
    <name type="scientific">Brassica cretica</name>
    <name type="common">Mustard</name>
    <dbReference type="NCBI Taxonomy" id="69181"/>
    <lineage>
        <taxon>Eukaryota</taxon>
        <taxon>Viridiplantae</taxon>
        <taxon>Streptophyta</taxon>
        <taxon>Embryophyta</taxon>
        <taxon>Tracheophyta</taxon>
        <taxon>Spermatophyta</taxon>
        <taxon>Magnoliopsida</taxon>
        <taxon>eudicotyledons</taxon>
        <taxon>Gunneridae</taxon>
        <taxon>Pentapetalae</taxon>
        <taxon>rosids</taxon>
        <taxon>malvids</taxon>
        <taxon>Brassicales</taxon>
        <taxon>Brassicaceae</taxon>
        <taxon>Brassiceae</taxon>
        <taxon>Brassica</taxon>
    </lineage>
</organism>
<proteinExistence type="predicted"/>
<reference evidence="2" key="1">
    <citation type="submission" date="2019-12" db="EMBL/GenBank/DDBJ databases">
        <title>Genome sequencing and annotation of Brassica cretica.</title>
        <authorList>
            <person name="Studholme D.J."/>
            <person name="Sarris P.F."/>
        </authorList>
    </citation>
    <scope>NUCLEOTIDE SEQUENCE</scope>
    <source>
        <strain evidence="2">PFS-001/15</strain>
        <tissue evidence="2">Leaf</tissue>
    </source>
</reference>
<evidence type="ECO:0000313" key="2">
    <source>
        <dbReference type="EMBL" id="KAF2618704.1"/>
    </source>
</evidence>
<name>A0A8S9MEW1_BRACR</name>
<dbReference type="Proteomes" id="UP000712281">
    <property type="component" value="Unassembled WGS sequence"/>
</dbReference>
<gene>
    <name evidence="2" type="ORF">F2Q68_00040193</name>
</gene>
<sequence length="127" mass="13883">MHSGCSARSRTSCKSASETTSIPKYVRIFSYSGGSSSSNGFSDQDETRAGSIQSRRRELRGRDEGRLVDQTRPFGGLDSLLDPTRLFCELVGAFGPTRPFGELDGVFGPTRPFGELDDGCFAVRYLE</sequence>
<evidence type="ECO:0000313" key="3">
    <source>
        <dbReference type="Proteomes" id="UP000712281"/>
    </source>
</evidence>